<dbReference type="OrthoDB" id="9763796at2"/>
<dbReference type="RefSeq" id="WP_143987349.1">
    <property type="nucleotide sequence ID" value="NZ_CP041692.1"/>
</dbReference>
<dbReference type="InterPro" id="IPR004623">
    <property type="entry name" value="KdpA"/>
</dbReference>
<keyword evidence="6 9" id="KW-1133">Transmembrane helix</keyword>
<evidence type="ECO:0000256" key="8">
    <source>
        <dbReference type="ARBA" id="ARBA00023136"/>
    </source>
</evidence>
<comment type="subunit">
    <text evidence="9">The system is composed of three essential subunits: KdpA, KdpB and KdpC.</text>
</comment>
<feature type="transmembrane region" description="Helical" evidence="9">
    <location>
        <begin position="412"/>
        <end position="432"/>
    </location>
</feature>
<keyword evidence="3 9" id="KW-0633">Potassium transport</keyword>
<keyword evidence="1 9" id="KW-0813">Transport</keyword>
<feature type="transmembrane region" description="Helical" evidence="9">
    <location>
        <begin position="6"/>
        <end position="25"/>
    </location>
</feature>
<dbReference type="Proteomes" id="UP000319263">
    <property type="component" value="Chromosome"/>
</dbReference>
<feature type="transmembrane region" description="Helical" evidence="9">
    <location>
        <begin position="474"/>
        <end position="499"/>
    </location>
</feature>
<evidence type="ECO:0000256" key="2">
    <source>
        <dbReference type="ARBA" id="ARBA00022475"/>
    </source>
</evidence>
<evidence type="ECO:0000256" key="4">
    <source>
        <dbReference type="ARBA" id="ARBA00022692"/>
    </source>
</evidence>
<proteinExistence type="inferred from homology"/>
<keyword evidence="2 9" id="KW-1003">Cell membrane</keyword>
<dbReference type="PANTHER" id="PTHR30607">
    <property type="entry name" value="POTASSIUM-TRANSPORTING ATPASE A CHAIN"/>
    <property type="match status" value="1"/>
</dbReference>
<gene>
    <name evidence="9 10" type="primary">kdpA</name>
    <name evidence="10" type="ORF">FOE78_16980</name>
</gene>
<feature type="transmembrane region" description="Helical" evidence="9">
    <location>
        <begin position="373"/>
        <end position="391"/>
    </location>
</feature>
<feature type="transmembrane region" description="Helical" evidence="9">
    <location>
        <begin position="251"/>
        <end position="273"/>
    </location>
</feature>
<feature type="transmembrane region" description="Helical" evidence="9">
    <location>
        <begin position="175"/>
        <end position="197"/>
    </location>
</feature>
<dbReference type="GO" id="GO:0005886">
    <property type="term" value="C:plasma membrane"/>
    <property type="evidence" value="ECO:0007669"/>
    <property type="project" value="UniProtKB-SubCell"/>
</dbReference>
<feature type="transmembrane region" description="Helical" evidence="9">
    <location>
        <begin position="280"/>
        <end position="299"/>
    </location>
</feature>
<evidence type="ECO:0000256" key="9">
    <source>
        <dbReference type="HAMAP-Rule" id="MF_00275"/>
    </source>
</evidence>
<sequence length="551" mass="57140">MSDLMPGLLQLAMLLVLVGGSYLLLGSYMARAYSSPRHLAVEKLIYRTLRIDPDGDQRWGVYYASVLGFSAAGVLFLYGLLRLQGLLPLSNNTPGFDPALAWNTAVSFVTNTNWQAYPGENLGYLAQMAGLAVQNFASAAVGMCVAVALIRGLARSRTDRLGNFWTDLVRSVIRILLPISIVVAVMLILTGVVQNFAGPETVHTLAGGSQTLPGGPVASQEVIKQLGTNGGGFYNANSAHPFENPNPVSNLIEIALMLIIPVGLARTYGLLVGRPANGHAVLAFMGVLWLAGLVIMWIAESAHGGIAAGAAGAAMEGKEVRFGIAGSVLYNNTSTGTSSGPVNAMGGSFTALGGGMMMLNMMLGEVSPGGTGSGLYGALLMAIMAVFLAGLMIGRTPEFLGKRIGRREISYVALYTLAMPAILLVGAAVASINPAALASRNNSGSSGLSEILYAFASASNNNGSAFAGLSANTYFYNTMLGFCMLIGRFILIGLVLALAGSLAGQVRRPVSGSLPTHTPLFVGLHVFTALIVAGLTFFPALALGPIASAVS</sequence>
<keyword evidence="7 9" id="KW-0406">Ion transport</keyword>
<keyword evidence="4 9" id="KW-0812">Transmembrane</keyword>
<dbReference type="AlphaFoldDB" id="A0A516Q1T0"/>
<dbReference type="GO" id="GO:0030955">
    <property type="term" value="F:potassium ion binding"/>
    <property type="evidence" value="ECO:0007669"/>
    <property type="project" value="UniProtKB-UniRule"/>
</dbReference>
<dbReference type="NCBIfam" id="TIGR00680">
    <property type="entry name" value="kdpA"/>
    <property type="match status" value="1"/>
</dbReference>
<dbReference type="PANTHER" id="PTHR30607:SF2">
    <property type="entry name" value="POTASSIUM-TRANSPORTING ATPASE POTASSIUM-BINDING SUBUNIT"/>
    <property type="match status" value="1"/>
</dbReference>
<accession>A0A516Q1T0</accession>
<dbReference type="GO" id="GO:0008556">
    <property type="term" value="F:P-type potassium transmembrane transporter activity"/>
    <property type="evidence" value="ECO:0007669"/>
    <property type="project" value="InterPro"/>
</dbReference>
<dbReference type="KEGG" id="mik:FOE78_16980"/>
<evidence type="ECO:0000256" key="5">
    <source>
        <dbReference type="ARBA" id="ARBA00022958"/>
    </source>
</evidence>
<evidence type="ECO:0000256" key="6">
    <source>
        <dbReference type="ARBA" id="ARBA00022989"/>
    </source>
</evidence>
<evidence type="ECO:0000313" key="11">
    <source>
        <dbReference type="Proteomes" id="UP000319263"/>
    </source>
</evidence>
<comment type="similarity">
    <text evidence="9">Belongs to the KdpA family.</text>
</comment>
<dbReference type="Pfam" id="PF03814">
    <property type="entry name" value="KdpA"/>
    <property type="match status" value="1"/>
</dbReference>
<dbReference type="EMBL" id="CP041692">
    <property type="protein sequence ID" value="QDP97390.1"/>
    <property type="molecule type" value="Genomic_DNA"/>
</dbReference>
<protein>
    <recommendedName>
        <fullName evidence="9">Potassium-transporting ATPase potassium-binding subunit</fullName>
    </recommendedName>
    <alternativeName>
        <fullName evidence="9">ATP phosphohydrolase [potassium-transporting] A chain</fullName>
    </alternativeName>
    <alternativeName>
        <fullName evidence="9">Potassium-binding and translocating subunit A</fullName>
    </alternativeName>
    <alternativeName>
        <fullName evidence="9">Potassium-translocating ATPase A chain</fullName>
    </alternativeName>
</protein>
<keyword evidence="11" id="KW-1185">Reference proteome</keyword>
<evidence type="ECO:0000256" key="3">
    <source>
        <dbReference type="ARBA" id="ARBA00022538"/>
    </source>
</evidence>
<feature type="transmembrane region" description="Helical" evidence="9">
    <location>
        <begin position="60"/>
        <end position="81"/>
    </location>
</feature>
<keyword evidence="8 9" id="KW-0472">Membrane</keyword>
<keyword evidence="5 9" id="KW-0630">Potassium</keyword>
<evidence type="ECO:0000313" key="10">
    <source>
        <dbReference type="EMBL" id="QDP97390.1"/>
    </source>
</evidence>
<dbReference type="HAMAP" id="MF_00275">
    <property type="entry name" value="KdpA"/>
    <property type="match status" value="1"/>
</dbReference>
<feature type="transmembrane region" description="Helical" evidence="9">
    <location>
        <begin position="520"/>
        <end position="542"/>
    </location>
</feature>
<evidence type="ECO:0000256" key="7">
    <source>
        <dbReference type="ARBA" id="ARBA00023065"/>
    </source>
</evidence>
<comment type="subcellular location">
    <subcellularLocation>
        <location evidence="9">Cell membrane</location>
        <topology evidence="9">Multi-pass membrane protein</topology>
    </subcellularLocation>
</comment>
<comment type="function">
    <text evidence="9">Part of the high-affinity ATP-driven potassium transport (or Kdp) system, which catalyzes the hydrolysis of ATP coupled with the electrogenic transport of potassium into the cytoplasm. This subunit binds the extracellular potassium ions and delivers the ions to the membrane domain of KdpB through an intramembrane tunnel.</text>
</comment>
<feature type="transmembrane region" description="Helical" evidence="9">
    <location>
        <begin position="136"/>
        <end position="154"/>
    </location>
</feature>
<organism evidence="10 11">
    <name type="scientific">Microlunatus elymi</name>
    <dbReference type="NCBI Taxonomy" id="2596828"/>
    <lineage>
        <taxon>Bacteria</taxon>
        <taxon>Bacillati</taxon>
        <taxon>Actinomycetota</taxon>
        <taxon>Actinomycetes</taxon>
        <taxon>Propionibacteriales</taxon>
        <taxon>Propionibacteriaceae</taxon>
        <taxon>Microlunatus</taxon>
    </lineage>
</organism>
<reference evidence="10 11" key="1">
    <citation type="submission" date="2019-07" db="EMBL/GenBank/DDBJ databases">
        <title>Microlunatus dokdonensis sp. nov. isolated from the rhizospheric soil of the wild plant Elymus tsukushiensis.</title>
        <authorList>
            <person name="Ghim S.-Y."/>
            <person name="Hwang Y.-J."/>
            <person name="Son J.-S."/>
            <person name="Shin J.-H."/>
        </authorList>
    </citation>
    <scope>NUCLEOTIDE SEQUENCE [LARGE SCALE GENOMIC DNA]</scope>
    <source>
        <strain evidence="10 11">KUDC0627</strain>
    </source>
</reference>
<dbReference type="PIRSF" id="PIRSF001294">
    <property type="entry name" value="K_ATPaseA"/>
    <property type="match status" value="1"/>
</dbReference>
<evidence type="ECO:0000256" key="1">
    <source>
        <dbReference type="ARBA" id="ARBA00022448"/>
    </source>
</evidence>
<name>A0A516Q1T0_9ACTN</name>